<organism evidence="1 2">
    <name type="scientific">Hibiscus sabdariffa</name>
    <name type="common">roselle</name>
    <dbReference type="NCBI Taxonomy" id="183260"/>
    <lineage>
        <taxon>Eukaryota</taxon>
        <taxon>Viridiplantae</taxon>
        <taxon>Streptophyta</taxon>
        <taxon>Embryophyta</taxon>
        <taxon>Tracheophyta</taxon>
        <taxon>Spermatophyta</taxon>
        <taxon>Magnoliopsida</taxon>
        <taxon>eudicotyledons</taxon>
        <taxon>Gunneridae</taxon>
        <taxon>Pentapetalae</taxon>
        <taxon>rosids</taxon>
        <taxon>malvids</taxon>
        <taxon>Malvales</taxon>
        <taxon>Malvaceae</taxon>
        <taxon>Malvoideae</taxon>
        <taxon>Hibiscus</taxon>
    </lineage>
</organism>
<accession>A0ABR2U3E0</accession>
<evidence type="ECO:0000313" key="2">
    <source>
        <dbReference type="Proteomes" id="UP001396334"/>
    </source>
</evidence>
<sequence>MFILPFEGLLSKTKDGWRLEDYVLPVEQVCGNMDRWTRMCLVLGVILLLAHETEREAIFIRGKRHHVGPCSRPSIRMVALGTTRVHDLSCK</sequence>
<keyword evidence="2" id="KW-1185">Reference proteome</keyword>
<reference evidence="1 2" key="1">
    <citation type="journal article" date="2024" name="G3 (Bethesda)">
        <title>Genome assembly of Hibiscus sabdariffa L. provides insights into metabolisms of medicinal natural products.</title>
        <authorList>
            <person name="Kim T."/>
        </authorList>
    </citation>
    <scope>NUCLEOTIDE SEQUENCE [LARGE SCALE GENOMIC DNA]</scope>
    <source>
        <strain evidence="1">TK-2024</strain>
        <tissue evidence="1">Old leaves</tissue>
    </source>
</reference>
<comment type="caution">
    <text evidence="1">The sequence shown here is derived from an EMBL/GenBank/DDBJ whole genome shotgun (WGS) entry which is preliminary data.</text>
</comment>
<proteinExistence type="predicted"/>
<dbReference type="Proteomes" id="UP001396334">
    <property type="component" value="Unassembled WGS sequence"/>
</dbReference>
<protein>
    <submittedName>
        <fullName evidence="1">Uncharacterized protein</fullName>
    </submittedName>
</protein>
<evidence type="ECO:0000313" key="1">
    <source>
        <dbReference type="EMBL" id="KAK9044251.1"/>
    </source>
</evidence>
<dbReference type="EMBL" id="JBBPBN010000003">
    <property type="protein sequence ID" value="KAK9044251.1"/>
    <property type="molecule type" value="Genomic_DNA"/>
</dbReference>
<gene>
    <name evidence="1" type="ORF">V6N11_072566</name>
</gene>
<name>A0ABR2U3E0_9ROSI</name>